<proteinExistence type="predicted"/>
<keyword evidence="3" id="KW-0808">Transferase</keyword>
<evidence type="ECO:0000256" key="3">
    <source>
        <dbReference type="ARBA" id="ARBA00022679"/>
    </source>
</evidence>
<evidence type="ECO:0000256" key="1">
    <source>
        <dbReference type="ARBA" id="ARBA00004323"/>
    </source>
</evidence>
<reference evidence="6 7" key="1">
    <citation type="journal article" date="2021" name="BMC Genomics">
        <title>Datura genome reveals duplications of psychoactive alkaloid biosynthetic genes and high mutation rate following tissue culture.</title>
        <authorList>
            <person name="Rajewski A."/>
            <person name="Carter-House D."/>
            <person name="Stajich J."/>
            <person name="Litt A."/>
        </authorList>
    </citation>
    <scope>NUCLEOTIDE SEQUENCE [LARGE SCALE GENOMIC DNA]</scope>
    <source>
        <strain evidence="6">AR-01</strain>
    </source>
</reference>
<dbReference type="PANTHER" id="PTHR31311:SF15">
    <property type="entry name" value="GLYCOSYLTRANSFERASE 6-LIKE"/>
    <property type="match status" value="1"/>
</dbReference>
<keyword evidence="5" id="KW-0333">Golgi apparatus</keyword>
<keyword evidence="4" id="KW-0812">Transmembrane</keyword>
<name>A0ABS8THS1_DATST</name>
<dbReference type="InterPro" id="IPR008630">
    <property type="entry name" value="Glyco_trans_34"/>
</dbReference>
<evidence type="ECO:0000313" key="6">
    <source>
        <dbReference type="EMBL" id="MCD7471026.1"/>
    </source>
</evidence>
<evidence type="ECO:0000256" key="5">
    <source>
        <dbReference type="ARBA" id="ARBA00023034"/>
    </source>
</evidence>
<keyword evidence="2" id="KW-0328">Glycosyltransferase</keyword>
<gene>
    <name evidence="6" type="primary">MNN10_2</name>
    <name evidence="6" type="ORF">HAX54_011306</name>
</gene>
<keyword evidence="7" id="KW-1185">Reference proteome</keyword>
<sequence length="158" mass="18282">MATIFSTTFEPTGRKSPEYKQWGKTLRTTFKDKTFPESDDQSALSYLLLKGEQKWREQNSRTTDYSLHGYWLGIVSRFDKITENYTKIERDVPMLRRRHAEAVSESYAAAWEPLAAEGGDGRSGWRQPFITSRGVSRAIGDHAAGMWVIRVGWEWNER</sequence>
<comment type="subcellular location">
    <subcellularLocation>
        <location evidence="1">Golgi apparatus membrane</location>
        <topology evidence="1">Single-pass type II membrane protein</topology>
    </subcellularLocation>
</comment>
<accession>A0ABS8THS1</accession>
<evidence type="ECO:0000313" key="7">
    <source>
        <dbReference type="Proteomes" id="UP000823775"/>
    </source>
</evidence>
<organism evidence="6 7">
    <name type="scientific">Datura stramonium</name>
    <name type="common">Jimsonweed</name>
    <name type="synonym">Common thornapple</name>
    <dbReference type="NCBI Taxonomy" id="4076"/>
    <lineage>
        <taxon>Eukaryota</taxon>
        <taxon>Viridiplantae</taxon>
        <taxon>Streptophyta</taxon>
        <taxon>Embryophyta</taxon>
        <taxon>Tracheophyta</taxon>
        <taxon>Spermatophyta</taxon>
        <taxon>Magnoliopsida</taxon>
        <taxon>eudicotyledons</taxon>
        <taxon>Gunneridae</taxon>
        <taxon>Pentapetalae</taxon>
        <taxon>asterids</taxon>
        <taxon>lamiids</taxon>
        <taxon>Solanales</taxon>
        <taxon>Solanaceae</taxon>
        <taxon>Solanoideae</taxon>
        <taxon>Datureae</taxon>
        <taxon>Datura</taxon>
    </lineage>
</organism>
<dbReference type="Proteomes" id="UP000823775">
    <property type="component" value="Unassembled WGS sequence"/>
</dbReference>
<dbReference type="PANTHER" id="PTHR31311">
    <property type="entry name" value="XYLOGLUCAN 6-XYLOSYLTRANSFERASE 5-RELATED-RELATED"/>
    <property type="match status" value="1"/>
</dbReference>
<keyword evidence="4" id="KW-0735">Signal-anchor</keyword>
<dbReference type="EMBL" id="JACEIK010001640">
    <property type="protein sequence ID" value="MCD7471026.1"/>
    <property type="molecule type" value="Genomic_DNA"/>
</dbReference>
<evidence type="ECO:0000256" key="2">
    <source>
        <dbReference type="ARBA" id="ARBA00022676"/>
    </source>
</evidence>
<evidence type="ECO:0000256" key="4">
    <source>
        <dbReference type="ARBA" id="ARBA00022968"/>
    </source>
</evidence>
<protein>
    <submittedName>
        <fullName evidence="6">Alpha-1,6-mannosyltransferase</fullName>
    </submittedName>
</protein>
<comment type="caution">
    <text evidence="6">The sequence shown here is derived from an EMBL/GenBank/DDBJ whole genome shotgun (WGS) entry which is preliminary data.</text>
</comment>